<evidence type="ECO:0000256" key="4">
    <source>
        <dbReference type="ARBA" id="ARBA00022771"/>
    </source>
</evidence>
<dbReference type="GO" id="GO:0017108">
    <property type="term" value="F:5'-flap endonuclease activity"/>
    <property type="evidence" value="ECO:0007669"/>
    <property type="project" value="InterPro"/>
</dbReference>
<dbReference type="GO" id="GO:0008821">
    <property type="term" value="F:crossover junction DNA endonuclease activity"/>
    <property type="evidence" value="ECO:0007669"/>
    <property type="project" value="TreeGrafter"/>
</dbReference>
<accession>A0A5N7D4Q8</accession>
<reference evidence="12 13" key="1">
    <citation type="submission" date="2019-04" db="EMBL/GenBank/DDBJ databases">
        <authorList>
            <consortium name="DOE Joint Genome Institute"/>
            <person name="Mondo S."/>
            <person name="Kjaerbolling I."/>
            <person name="Vesth T."/>
            <person name="Frisvad J.C."/>
            <person name="Nybo J.L."/>
            <person name="Theobald S."/>
            <person name="Kildgaard S."/>
            <person name="Isbrandt T."/>
            <person name="Kuo A."/>
            <person name="Sato A."/>
            <person name="Lyhne E.K."/>
            <person name="Kogle M.E."/>
            <person name="Wiebenga A."/>
            <person name="Kun R.S."/>
            <person name="Lubbers R.J."/>
            <person name="Makela M.R."/>
            <person name="Barry K."/>
            <person name="Chovatia M."/>
            <person name="Clum A."/>
            <person name="Daum C."/>
            <person name="Haridas S."/>
            <person name="He G."/>
            <person name="LaButti K."/>
            <person name="Lipzen A."/>
            <person name="Riley R."/>
            <person name="Salamov A."/>
            <person name="Simmons B.A."/>
            <person name="Magnuson J.K."/>
            <person name="Henrissat B."/>
            <person name="Mortensen U.H."/>
            <person name="Larsen T.O."/>
            <person name="Devries R.P."/>
            <person name="Grigoriev I.V."/>
            <person name="Machida M."/>
            <person name="Baker S.E."/>
            <person name="Andersen M.R."/>
            <person name="Cantor M.N."/>
            <person name="Hua S.X."/>
        </authorList>
    </citation>
    <scope>NUCLEOTIDE SEQUENCE [LARGE SCALE GENOMIC DNA]</scope>
    <source>
        <strain evidence="12 13">CBS 119388</strain>
    </source>
</reference>
<keyword evidence="8 9" id="KW-0539">Nucleus</keyword>
<keyword evidence="13" id="KW-1185">Reference proteome</keyword>
<evidence type="ECO:0000313" key="12">
    <source>
        <dbReference type="EMBL" id="KAE8401401.1"/>
    </source>
</evidence>
<dbReference type="InterPro" id="IPR000305">
    <property type="entry name" value="GIY-YIG_endonuc"/>
</dbReference>
<organism evidence="12 13">
    <name type="scientific">Aspergillus pseudonomiae</name>
    <dbReference type="NCBI Taxonomy" id="1506151"/>
    <lineage>
        <taxon>Eukaryota</taxon>
        <taxon>Fungi</taxon>
        <taxon>Dikarya</taxon>
        <taxon>Ascomycota</taxon>
        <taxon>Pezizomycotina</taxon>
        <taxon>Eurotiomycetes</taxon>
        <taxon>Eurotiomycetidae</taxon>
        <taxon>Eurotiales</taxon>
        <taxon>Aspergillaceae</taxon>
        <taxon>Aspergillus</taxon>
        <taxon>Aspergillus subgen. Circumdati</taxon>
    </lineage>
</organism>
<dbReference type="GeneID" id="43664176"/>
<dbReference type="InterPro" id="IPR027520">
    <property type="entry name" value="Slx1"/>
</dbReference>
<dbReference type="InterPro" id="IPR013083">
    <property type="entry name" value="Znf_RING/FYVE/PHD"/>
</dbReference>
<dbReference type="PANTHER" id="PTHR20208:SF10">
    <property type="entry name" value="STRUCTURE-SPECIFIC ENDONUCLEASE SUBUNIT SLX1"/>
    <property type="match status" value="1"/>
</dbReference>
<dbReference type="Gene3D" id="3.40.1440.10">
    <property type="entry name" value="GIY-YIG endonuclease"/>
    <property type="match status" value="1"/>
</dbReference>
<dbReference type="Pfam" id="PF21202">
    <property type="entry name" value="SLX1_C"/>
    <property type="match status" value="1"/>
</dbReference>
<dbReference type="GO" id="GO:0008270">
    <property type="term" value="F:zinc ion binding"/>
    <property type="evidence" value="ECO:0007669"/>
    <property type="project" value="UniProtKB-KW"/>
</dbReference>
<sequence>MADVDDVHTKPIPAFYCCYLLRSTVRQTSLYIGSTPHPSRRLAQHNGVSKGGARKTANDKRPWEMVLIVEGFMSRTAALQFEWAWQKPGKSRHLGFGDDNTESAGGKGKTRPRGPARSLKGHLENLHALLRSTYFSSLPLRVRFFAEDVHQLWRVWSDRVDGVIPEHIKVIPDGSCVENKQPGIEYARVGSVEHIQVDYSKMYNYLEKAAFQLDDPEDLQCKVCQTPVVPKEELVVVCPQMRCYCVSHLLCLSARFLDSTTERGRLVPLAGKCPGCHKIVQWSLMMQELSLRTRGEKELQAILRKKKRGDYRKNDVPSEDTDGVSTATAEHCDFPESVGNSVKGPNNASDEGTHDDIPLEDDWYESLALESDHEIDDWSKGHPAMATRVEIVIEDSDG</sequence>
<keyword evidence="6 9" id="KW-0233">DNA recombination</keyword>
<gene>
    <name evidence="12" type="ORF">BDV37DRAFT_181318</name>
</gene>
<keyword evidence="3 9" id="KW-0227">DNA damage</keyword>
<dbReference type="InterPro" id="IPR048749">
    <property type="entry name" value="SLX1_C"/>
</dbReference>
<keyword evidence="4" id="KW-0863">Zinc-finger</keyword>
<comment type="subcellular location">
    <subcellularLocation>
        <location evidence="9">Nucleus</location>
    </subcellularLocation>
</comment>
<dbReference type="CDD" id="cd10455">
    <property type="entry name" value="GIY-YIG_SLX1"/>
    <property type="match status" value="1"/>
</dbReference>
<feature type="region of interest" description="Disordered" evidence="10">
    <location>
        <begin position="89"/>
        <end position="118"/>
    </location>
</feature>
<dbReference type="InterPro" id="IPR035901">
    <property type="entry name" value="GIY-YIG_endonuc_sf"/>
</dbReference>
<dbReference type="GO" id="GO:0033557">
    <property type="term" value="C:Slx1-Slx4 complex"/>
    <property type="evidence" value="ECO:0007669"/>
    <property type="project" value="UniProtKB-UniRule"/>
</dbReference>
<evidence type="ECO:0000256" key="9">
    <source>
        <dbReference type="HAMAP-Rule" id="MF_03100"/>
    </source>
</evidence>
<keyword evidence="4" id="KW-0862">Zinc</keyword>
<dbReference type="RefSeq" id="XP_031938720.1">
    <property type="nucleotide sequence ID" value="XM_032079485.1"/>
</dbReference>
<evidence type="ECO:0000256" key="3">
    <source>
        <dbReference type="ARBA" id="ARBA00022763"/>
    </source>
</evidence>
<comment type="caution">
    <text evidence="9">Lacks conserved residue(s) required for the propagation of feature annotation.</text>
</comment>
<comment type="function">
    <text evidence="9">Catalytic subunit of the SLX1-SLX4 structure-specific endonuclease that resolves DNA secondary structures generated during DNA repair and recombination. Has endonuclease activity towards branched DNA substrates, introducing single-strand cuts in duplex DNA close to junctions with ss-DNA.</text>
</comment>
<name>A0A5N7D4Q8_9EURO</name>
<keyword evidence="1 9" id="KW-0540">Nuclease</keyword>
<evidence type="ECO:0000313" key="13">
    <source>
        <dbReference type="Proteomes" id="UP000325579"/>
    </source>
</evidence>
<evidence type="ECO:0000259" key="11">
    <source>
        <dbReference type="PROSITE" id="PS50164"/>
    </source>
</evidence>
<feature type="compositionally biased region" description="Polar residues" evidence="10">
    <location>
        <begin position="338"/>
        <end position="350"/>
    </location>
</feature>
<comment type="cofactor">
    <cofactor evidence="9">
        <name>a divalent metal cation</name>
        <dbReference type="ChEBI" id="CHEBI:60240"/>
    </cofactor>
</comment>
<protein>
    <submittedName>
        <fullName evidence="12">Structure-specific endonuclease subunit slx1</fullName>
    </submittedName>
</protein>
<comment type="similarity">
    <text evidence="9">Belongs to the SLX1 family.</text>
</comment>
<dbReference type="PANTHER" id="PTHR20208">
    <property type="entry name" value="STRUCTURE-SPECIFIC ENDONUCLEASE SUBUNIT SLX1"/>
    <property type="match status" value="1"/>
</dbReference>
<dbReference type="GO" id="GO:0000724">
    <property type="term" value="P:double-strand break repair via homologous recombination"/>
    <property type="evidence" value="ECO:0007669"/>
    <property type="project" value="TreeGrafter"/>
</dbReference>
<evidence type="ECO:0000256" key="10">
    <source>
        <dbReference type="SAM" id="MobiDB-lite"/>
    </source>
</evidence>
<keyword evidence="5 9" id="KW-0378">Hydrolase</keyword>
<evidence type="ECO:0000256" key="7">
    <source>
        <dbReference type="ARBA" id="ARBA00023204"/>
    </source>
</evidence>
<feature type="region of interest" description="Disordered" evidence="10">
    <location>
        <begin position="334"/>
        <end position="361"/>
    </location>
</feature>
<comment type="subunit">
    <text evidence="9">Forms a heterodimer with SLX4.</text>
</comment>
<evidence type="ECO:0000256" key="2">
    <source>
        <dbReference type="ARBA" id="ARBA00022759"/>
    </source>
</evidence>
<dbReference type="FunFam" id="3.40.1440.10:FF:000006">
    <property type="entry name" value="Structure-specific endonuclease subunit SLX1"/>
    <property type="match status" value="1"/>
</dbReference>
<feature type="region of interest" description="Disordered" evidence="10">
    <location>
        <begin position="33"/>
        <end position="57"/>
    </location>
</feature>
<evidence type="ECO:0000256" key="1">
    <source>
        <dbReference type="ARBA" id="ARBA00022722"/>
    </source>
</evidence>
<dbReference type="OrthoDB" id="24645at2759"/>
<evidence type="ECO:0000256" key="5">
    <source>
        <dbReference type="ARBA" id="ARBA00022801"/>
    </source>
</evidence>
<dbReference type="Pfam" id="PF01541">
    <property type="entry name" value="GIY-YIG"/>
    <property type="match status" value="1"/>
</dbReference>
<dbReference type="HAMAP" id="MF_03100">
    <property type="entry name" value="Endonuc_su_Slx1"/>
    <property type="match status" value="1"/>
</dbReference>
<evidence type="ECO:0000256" key="6">
    <source>
        <dbReference type="ARBA" id="ARBA00023172"/>
    </source>
</evidence>
<keyword evidence="7 9" id="KW-0234">DNA repair</keyword>
<keyword evidence="2 9" id="KW-0255">Endonuclease</keyword>
<feature type="domain" description="GIY-YIG" evidence="11">
    <location>
        <begin position="14"/>
        <end position="95"/>
    </location>
</feature>
<dbReference type="Proteomes" id="UP000325579">
    <property type="component" value="Unassembled WGS sequence"/>
</dbReference>
<proteinExistence type="inferred from homology"/>
<dbReference type="Gene3D" id="3.30.40.10">
    <property type="entry name" value="Zinc/RING finger domain, C3HC4 (zinc finger)"/>
    <property type="match status" value="1"/>
</dbReference>
<keyword evidence="4" id="KW-0479">Metal-binding</keyword>
<dbReference type="AlphaFoldDB" id="A0A5N7D4Q8"/>
<evidence type="ECO:0000256" key="8">
    <source>
        <dbReference type="ARBA" id="ARBA00023242"/>
    </source>
</evidence>
<dbReference type="EMBL" id="ML736801">
    <property type="protein sequence ID" value="KAE8401401.1"/>
    <property type="molecule type" value="Genomic_DNA"/>
</dbReference>
<dbReference type="PROSITE" id="PS50164">
    <property type="entry name" value="GIY_YIG"/>
    <property type="match status" value="1"/>
</dbReference>
<dbReference type="SUPFAM" id="SSF82771">
    <property type="entry name" value="GIY-YIG endonuclease"/>
    <property type="match status" value="1"/>
</dbReference>
<dbReference type="InterPro" id="IPR050381">
    <property type="entry name" value="SLX1_endonuclease"/>
</dbReference>